<dbReference type="EMBL" id="WUAV01000006">
    <property type="protein sequence ID" value="KAF1746754.1"/>
    <property type="molecule type" value="Genomic_DNA"/>
</dbReference>
<proteinExistence type="predicted"/>
<reference evidence="1 2" key="1">
    <citation type="submission" date="2019-12" db="EMBL/GenBank/DDBJ databases">
        <title>Chromosome-level assembly of the Caenorhabditis remanei genome.</title>
        <authorList>
            <person name="Teterina A.A."/>
            <person name="Willis J.H."/>
            <person name="Phillips P.C."/>
        </authorList>
    </citation>
    <scope>NUCLEOTIDE SEQUENCE [LARGE SCALE GENOMIC DNA]</scope>
    <source>
        <strain evidence="1 2">PX506</strain>
        <tissue evidence="1">Whole organism</tissue>
    </source>
</reference>
<sequence>MSYKVLRNIDPTDERVVQVLQLLPDVIKISARIIKKYHLHFRKNISEIVMIMKFDMKPHSVKLMRTDMADAHKETQFSCIIPAIKKTTESIIGVTHVNGIMLDTVNHFEILQTLFPFTNQRGYCRYIAI</sequence>
<evidence type="ECO:0000313" key="1">
    <source>
        <dbReference type="EMBL" id="KAF1746754.1"/>
    </source>
</evidence>
<comment type="caution">
    <text evidence="1">The sequence shown here is derived from an EMBL/GenBank/DDBJ whole genome shotgun (WGS) entry which is preliminary data.</text>
</comment>
<organism evidence="1 2">
    <name type="scientific">Caenorhabditis remanei</name>
    <name type="common">Caenorhabditis vulgaris</name>
    <dbReference type="NCBI Taxonomy" id="31234"/>
    <lineage>
        <taxon>Eukaryota</taxon>
        <taxon>Metazoa</taxon>
        <taxon>Ecdysozoa</taxon>
        <taxon>Nematoda</taxon>
        <taxon>Chromadorea</taxon>
        <taxon>Rhabditida</taxon>
        <taxon>Rhabditina</taxon>
        <taxon>Rhabditomorpha</taxon>
        <taxon>Rhabditoidea</taxon>
        <taxon>Rhabditidae</taxon>
        <taxon>Peloderinae</taxon>
        <taxon>Caenorhabditis</taxon>
    </lineage>
</organism>
<gene>
    <name evidence="1" type="ORF">GCK72_023211</name>
</gene>
<dbReference type="RefSeq" id="XP_003106614.2">
    <property type="nucleotide sequence ID" value="XM_003106566.2"/>
</dbReference>
<dbReference type="KEGG" id="crq:GCK72_023211"/>
<protein>
    <submittedName>
        <fullName evidence="1">Uncharacterized protein</fullName>
    </submittedName>
</protein>
<dbReference type="AlphaFoldDB" id="A0A6A5FW78"/>
<evidence type="ECO:0000313" key="2">
    <source>
        <dbReference type="Proteomes" id="UP000483820"/>
    </source>
</evidence>
<dbReference type="Proteomes" id="UP000483820">
    <property type="component" value="Chromosome X"/>
</dbReference>
<dbReference type="GeneID" id="9809337"/>
<name>A0A6A5FW78_CAERE</name>
<dbReference type="CTD" id="9809337"/>
<accession>A0A6A5FW78</accession>